<evidence type="ECO:0000313" key="1">
    <source>
        <dbReference type="EMBL" id="OFW57918.1"/>
    </source>
</evidence>
<dbReference type="Proteomes" id="UP000177876">
    <property type="component" value="Unassembled WGS sequence"/>
</dbReference>
<evidence type="ECO:0000313" key="2">
    <source>
        <dbReference type="Proteomes" id="UP000177876"/>
    </source>
</evidence>
<dbReference type="Pfam" id="PF12675">
    <property type="entry name" value="DUF3795"/>
    <property type="match status" value="1"/>
</dbReference>
<gene>
    <name evidence="1" type="ORF">A2Y75_11835</name>
</gene>
<accession>A0A1F2WM32</accession>
<reference evidence="1 2" key="1">
    <citation type="journal article" date="2016" name="Nat. Commun.">
        <title>Thousands of microbial genomes shed light on interconnected biogeochemical processes in an aquifer system.</title>
        <authorList>
            <person name="Anantharaman K."/>
            <person name="Brown C.T."/>
            <person name="Hug L.A."/>
            <person name="Sharon I."/>
            <person name="Castelle C.J."/>
            <person name="Probst A.J."/>
            <person name="Thomas B.C."/>
            <person name="Singh A."/>
            <person name="Wilkins M.J."/>
            <person name="Karaoz U."/>
            <person name="Brodie E.L."/>
            <person name="Williams K.H."/>
            <person name="Hubbard S.S."/>
            <person name="Banfield J.F."/>
        </authorList>
    </citation>
    <scope>NUCLEOTIDE SEQUENCE [LARGE SCALE GENOMIC DNA]</scope>
</reference>
<name>A0A1F2WM32_9ACTN</name>
<dbReference type="EMBL" id="MELK01000029">
    <property type="protein sequence ID" value="OFW57918.1"/>
    <property type="molecule type" value="Genomic_DNA"/>
</dbReference>
<dbReference type="InterPro" id="IPR024227">
    <property type="entry name" value="DUF3795"/>
</dbReference>
<proteinExistence type="predicted"/>
<dbReference type="STRING" id="1797197.A2Y75_11835"/>
<comment type="caution">
    <text evidence="1">The sequence shown here is derived from an EMBL/GenBank/DDBJ whole genome shotgun (WGS) entry which is preliminary data.</text>
</comment>
<evidence type="ECO:0008006" key="3">
    <source>
        <dbReference type="Google" id="ProtNLM"/>
    </source>
</evidence>
<protein>
    <recommendedName>
        <fullName evidence="3">DUF3795 domain-containing protein</fullName>
    </recommendedName>
</protein>
<organism evidence="1 2">
    <name type="scientific">Candidatus Solincola sediminis</name>
    <dbReference type="NCBI Taxonomy" id="1797199"/>
    <lineage>
        <taxon>Bacteria</taxon>
        <taxon>Bacillati</taxon>
        <taxon>Actinomycetota</taxon>
        <taxon>Candidatus Geothermincolia</taxon>
        <taxon>Candidatus Geothermincolales</taxon>
        <taxon>Candidatus Geothermincolaceae</taxon>
        <taxon>Candidatus Solincola</taxon>
    </lineage>
</organism>
<sequence>MNEGSQKDFTAYCGLCCQDCIPSKKRLFELIRELSFLASELHLDSYAELKTPNNPIFANYAIFESMLSELAWLECAAPCRLGGGKTECGIRDCAIARGYEGCWECAEMKECKRLMPLRAFHGRTIDENLDAIKECGIDDWSPKKGNHYPWS</sequence>
<dbReference type="AlphaFoldDB" id="A0A1F2WM32"/>